<evidence type="ECO:0000313" key="2">
    <source>
        <dbReference type="Proteomes" id="UP000238924"/>
    </source>
</evidence>
<dbReference type="RefSeq" id="WP_014486564.1">
    <property type="nucleotide sequence ID" value="NZ_JJMJ01000224.1"/>
</dbReference>
<protein>
    <recommendedName>
        <fullName evidence="3">HTH cro/C1-type domain-containing protein</fullName>
    </recommendedName>
</protein>
<name>A0ABX5B3Q3_9SPIR</name>
<evidence type="ECO:0008006" key="3">
    <source>
        <dbReference type="Google" id="ProtNLM"/>
    </source>
</evidence>
<accession>A0ABX5B3Q3</accession>
<sequence>MSNYISKQVGKYISYKLKLKGITHNDIAKSANLSTAIITHVLNGRKSSQKAKKAIAAALGYTDFRILEYEAVKAVNDELNKK</sequence>
<dbReference type="Gene3D" id="1.10.260.40">
    <property type="entry name" value="lambda repressor-like DNA-binding domains"/>
    <property type="match status" value="1"/>
</dbReference>
<dbReference type="InterPro" id="IPR010982">
    <property type="entry name" value="Lambda_DNA-bd_dom_sf"/>
</dbReference>
<keyword evidence="2" id="KW-1185">Reference proteome</keyword>
<dbReference type="EMBL" id="JJMJ01000224">
    <property type="protein sequence ID" value="PPS21201.1"/>
    <property type="molecule type" value="Genomic_DNA"/>
</dbReference>
<dbReference type="GeneID" id="44968640"/>
<gene>
    <name evidence="1" type="ORF">DJ52_12290</name>
</gene>
<dbReference type="Proteomes" id="UP000238924">
    <property type="component" value="Unassembled WGS sequence"/>
</dbReference>
<comment type="caution">
    <text evidence="1">The sequence shown here is derived from an EMBL/GenBank/DDBJ whole genome shotgun (WGS) entry which is preliminary data.</text>
</comment>
<reference evidence="1 2" key="1">
    <citation type="submission" date="2014-04" db="EMBL/GenBank/DDBJ databases">
        <title>Whole genome sequence of 'Brachyspira hampsonii' D13-03603F2.</title>
        <authorList>
            <person name="Patterson A.H."/>
            <person name="Chaban B."/>
            <person name="Fernando C."/>
            <person name="Harding J.C."/>
            <person name="Hill J.E."/>
        </authorList>
    </citation>
    <scope>NUCLEOTIDE SEQUENCE [LARGE SCALE GENOMIC DNA]</scope>
    <source>
        <strain evidence="1 2">D13-03603F2</strain>
    </source>
</reference>
<dbReference type="SUPFAM" id="SSF47413">
    <property type="entry name" value="lambda repressor-like DNA-binding domains"/>
    <property type="match status" value="1"/>
</dbReference>
<evidence type="ECO:0000313" key="1">
    <source>
        <dbReference type="EMBL" id="PPS21201.1"/>
    </source>
</evidence>
<organism evidence="1 2">
    <name type="scientific">Brachyspira murdochii</name>
    <dbReference type="NCBI Taxonomy" id="84378"/>
    <lineage>
        <taxon>Bacteria</taxon>
        <taxon>Pseudomonadati</taxon>
        <taxon>Spirochaetota</taxon>
        <taxon>Spirochaetia</taxon>
        <taxon>Brachyspirales</taxon>
        <taxon>Brachyspiraceae</taxon>
        <taxon>Brachyspira</taxon>
    </lineage>
</organism>
<proteinExistence type="predicted"/>